<sequence length="234" mass="24494">MSTPSFPPVTRLTPAPSAIDDAAVRYHPHAPGPEDRVVLLLHGLGSHEEDLLGLAPMLPPGPVYASLRGVLACGAGYAWMAPPPVDPSDPSLIDESSAAVEDWIARTPGTVVGAIGFSQGGMLALHLLRRDARAFEWIVQLSGRPFGAPQPGDAALAERRPPALWGHGGLDPLFDPAMEDEVRAFMTAHTALEEVHRPYLGHGIDQEELAAIAGFVGRMLEGADGGTAGVSAEG</sequence>
<evidence type="ECO:0000256" key="1">
    <source>
        <dbReference type="ARBA" id="ARBA00006499"/>
    </source>
</evidence>
<dbReference type="Pfam" id="PF02230">
    <property type="entry name" value="Abhydrolase_2"/>
    <property type="match status" value="1"/>
</dbReference>
<evidence type="ECO:0000313" key="5">
    <source>
        <dbReference type="Proteomes" id="UP001597280"/>
    </source>
</evidence>
<evidence type="ECO:0000259" key="3">
    <source>
        <dbReference type="Pfam" id="PF02230"/>
    </source>
</evidence>
<gene>
    <name evidence="4" type="ORF">ACFSDA_05635</name>
</gene>
<name>A0ABW4PYN7_9MICO</name>
<dbReference type="Proteomes" id="UP001597280">
    <property type="component" value="Unassembled WGS sequence"/>
</dbReference>
<keyword evidence="2 4" id="KW-0378">Hydrolase</keyword>
<evidence type="ECO:0000313" key="4">
    <source>
        <dbReference type="EMBL" id="MFD1834556.1"/>
    </source>
</evidence>
<evidence type="ECO:0000256" key="2">
    <source>
        <dbReference type="ARBA" id="ARBA00022801"/>
    </source>
</evidence>
<dbReference type="SUPFAM" id="SSF53474">
    <property type="entry name" value="alpha/beta-Hydrolases"/>
    <property type="match status" value="1"/>
</dbReference>
<accession>A0ABW4PYN7</accession>
<dbReference type="InterPro" id="IPR029058">
    <property type="entry name" value="AB_hydrolase_fold"/>
</dbReference>
<comment type="caution">
    <text evidence="4">The sequence shown here is derived from an EMBL/GenBank/DDBJ whole genome shotgun (WGS) entry which is preliminary data.</text>
</comment>
<dbReference type="PANTHER" id="PTHR10655">
    <property type="entry name" value="LYSOPHOSPHOLIPASE-RELATED"/>
    <property type="match status" value="1"/>
</dbReference>
<proteinExistence type="inferred from homology"/>
<dbReference type="EMBL" id="JBHUFL010000002">
    <property type="protein sequence ID" value="MFD1834556.1"/>
    <property type="molecule type" value="Genomic_DNA"/>
</dbReference>
<dbReference type="Gene3D" id="3.40.50.1820">
    <property type="entry name" value="alpha/beta hydrolase"/>
    <property type="match status" value="1"/>
</dbReference>
<dbReference type="InterPro" id="IPR003140">
    <property type="entry name" value="PLipase/COase/thioEstase"/>
</dbReference>
<keyword evidence="5" id="KW-1185">Reference proteome</keyword>
<feature type="domain" description="Phospholipase/carboxylesterase/thioesterase" evidence="3">
    <location>
        <begin position="114"/>
        <end position="216"/>
    </location>
</feature>
<comment type="similarity">
    <text evidence="1">Belongs to the AB hydrolase superfamily. AB hydrolase 2 family.</text>
</comment>
<dbReference type="GO" id="GO:0016787">
    <property type="term" value="F:hydrolase activity"/>
    <property type="evidence" value="ECO:0007669"/>
    <property type="project" value="UniProtKB-KW"/>
</dbReference>
<dbReference type="InterPro" id="IPR050565">
    <property type="entry name" value="LYPA1-2/EST-like"/>
</dbReference>
<organism evidence="4 5">
    <name type="scientific">Brachybacterium rhamnosum</name>
    <dbReference type="NCBI Taxonomy" id="173361"/>
    <lineage>
        <taxon>Bacteria</taxon>
        <taxon>Bacillati</taxon>
        <taxon>Actinomycetota</taxon>
        <taxon>Actinomycetes</taxon>
        <taxon>Micrococcales</taxon>
        <taxon>Dermabacteraceae</taxon>
        <taxon>Brachybacterium</taxon>
    </lineage>
</organism>
<protein>
    <submittedName>
        <fullName evidence="4">Alpha/beta hydrolase</fullName>
    </submittedName>
</protein>
<reference evidence="5" key="1">
    <citation type="journal article" date="2019" name="Int. J. Syst. Evol. Microbiol.">
        <title>The Global Catalogue of Microorganisms (GCM) 10K type strain sequencing project: providing services to taxonomists for standard genome sequencing and annotation.</title>
        <authorList>
            <consortium name="The Broad Institute Genomics Platform"/>
            <consortium name="The Broad Institute Genome Sequencing Center for Infectious Disease"/>
            <person name="Wu L."/>
            <person name="Ma J."/>
        </authorList>
    </citation>
    <scope>NUCLEOTIDE SEQUENCE [LARGE SCALE GENOMIC DNA]</scope>
    <source>
        <strain evidence="5">JCM 11650</strain>
    </source>
</reference>
<dbReference type="PANTHER" id="PTHR10655:SF17">
    <property type="entry name" value="LYSOPHOSPHOLIPASE-LIKE PROTEIN 1"/>
    <property type="match status" value="1"/>
</dbReference>
<dbReference type="RefSeq" id="WP_240811210.1">
    <property type="nucleotide sequence ID" value="NZ_BAAAIS010000002.1"/>
</dbReference>